<evidence type="ECO:0000313" key="2">
    <source>
        <dbReference type="EMBL" id="TIA59383.1"/>
    </source>
</evidence>
<feature type="non-terminal residue" evidence="2">
    <location>
        <position position="260"/>
    </location>
</feature>
<dbReference type="PANTHER" id="PTHR47064:SF2">
    <property type="entry name" value="SMP-30_GLUCONOLACTONASE_LRE-LIKE REGION DOMAIN-CONTAINING PROTEIN-RELATED"/>
    <property type="match status" value="1"/>
</dbReference>
<dbReference type="InterPro" id="IPR013658">
    <property type="entry name" value="SGL"/>
</dbReference>
<organism evidence="2 3">
    <name type="scientific">Aureobasidium pullulans</name>
    <name type="common">Black yeast</name>
    <name type="synonym">Pullularia pullulans</name>
    <dbReference type="NCBI Taxonomy" id="5580"/>
    <lineage>
        <taxon>Eukaryota</taxon>
        <taxon>Fungi</taxon>
        <taxon>Dikarya</taxon>
        <taxon>Ascomycota</taxon>
        <taxon>Pezizomycotina</taxon>
        <taxon>Dothideomycetes</taxon>
        <taxon>Dothideomycetidae</taxon>
        <taxon>Dothideales</taxon>
        <taxon>Saccotheciaceae</taxon>
        <taxon>Aureobasidium</taxon>
    </lineage>
</organism>
<name>A0A4T0DDG8_AURPU</name>
<comment type="caution">
    <text evidence="2">The sequence shown here is derived from an EMBL/GenBank/DDBJ whole genome shotgun (WGS) entry which is preliminary data.</text>
</comment>
<evidence type="ECO:0000259" key="1">
    <source>
        <dbReference type="Pfam" id="PF08450"/>
    </source>
</evidence>
<dbReference type="EMBL" id="QZBU01000865">
    <property type="protein sequence ID" value="TIA59383.1"/>
    <property type="molecule type" value="Genomic_DNA"/>
</dbReference>
<dbReference type="SUPFAM" id="SSF63829">
    <property type="entry name" value="Calcium-dependent phosphotriesterase"/>
    <property type="match status" value="1"/>
</dbReference>
<dbReference type="PANTHER" id="PTHR47064">
    <property type="entry name" value="PUTATIVE (AFU_ORTHOLOGUE AFUA_1G08990)-RELATED"/>
    <property type="match status" value="1"/>
</dbReference>
<evidence type="ECO:0000313" key="3">
    <source>
        <dbReference type="Proteomes" id="UP000304947"/>
    </source>
</evidence>
<reference evidence="2 3" key="1">
    <citation type="submission" date="2018-10" db="EMBL/GenBank/DDBJ databases">
        <title>Fifty Aureobasidium pullulans genomes reveal a recombining polyextremotolerant generalist.</title>
        <authorList>
            <person name="Gostincar C."/>
            <person name="Turk M."/>
            <person name="Zajc J."/>
            <person name="Gunde-Cimerman N."/>
        </authorList>
    </citation>
    <scope>NUCLEOTIDE SEQUENCE [LARGE SCALE GENOMIC DNA]</scope>
    <source>
        <strain evidence="2 3">EXF-3380</strain>
    </source>
</reference>
<dbReference type="AlphaFoldDB" id="A0A4T0DDG8"/>
<protein>
    <submittedName>
        <fullName evidence="2">Calcium-dependent phosphotriesterase</fullName>
    </submittedName>
</protein>
<feature type="domain" description="SMP-30/Gluconolactonase/LRE-like region" evidence="1">
    <location>
        <begin position="124"/>
        <end position="251"/>
    </location>
</feature>
<dbReference type="InterPro" id="IPR052988">
    <property type="entry name" value="Oryzine_lactonohydrolase"/>
</dbReference>
<dbReference type="InterPro" id="IPR011042">
    <property type="entry name" value="6-blade_b-propeller_TolB-like"/>
</dbReference>
<sequence length="260" mass="28777">MVNITRVNLLSLAASIPYATELQAVVNGSVDHLSFISYNESFVTDILGPNVSQQLVGNYQDFQPFHEAGVYNIQTGKLYATSNWQGSLDNPINVTAIDIHGNNSIQSLHFDKLAEANGGSTFYPVGTPFNSSEGQQIVFCDEGDFINPAQLVLVDPSTNQTRVLINNFLGRNFTSINDVKQHPITGDLWFTDVPYGYWQYFRPAPVIKNQAYRFEPNTGVVQAVADDAIAPNGIEISPDFKHVYITDTAVHTFPNKDNLE</sequence>
<dbReference type="Pfam" id="PF08450">
    <property type="entry name" value="SGL"/>
    <property type="match status" value="1"/>
</dbReference>
<dbReference type="Gene3D" id="2.120.10.30">
    <property type="entry name" value="TolB, C-terminal domain"/>
    <property type="match status" value="1"/>
</dbReference>
<accession>A0A4T0DDG8</accession>
<gene>
    <name evidence="2" type="ORF">D6C83_03416</name>
</gene>
<proteinExistence type="predicted"/>
<dbReference type="Proteomes" id="UP000304947">
    <property type="component" value="Unassembled WGS sequence"/>
</dbReference>